<accession>A0A4R1KEV0</accession>
<keyword evidence="4" id="KW-1185">Reference proteome</keyword>
<evidence type="ECO:0000313" key="3">
    <source>
        <dbReference type="EMBL" id="TCK62677.1"/>
    </source>
</evidence>
<keyword evidence="2" id="KW-0472">Membrane</keyword>
<dbReference type="AlphaFoldDB" id="A0A4R1KEV0"/>
<comment type="caution">
    <text evidence="3">The sequence shown here is derived from an EMBL/GenBank/DDBJ whole genome shotgun (WGS) entry which is preliminary data.</text>
</comment>
<keyword evidence="2" id="KW-1133">Transmembrane helix</keyword>
<sequence>MGGKRTGTGEQILFYAAPLLILLLSGCALHDAQERAFSAQLRNGDAEQARQVLDRSDRIIDDKALFGYILLFSDGASPQYDPHMAQVYLDRITAIYPESPYTGYAAQAVRLMKRADSAERERAELNDKLLQVRKAMADQAAANAESLKALDEAEKRLAAENRELNDRLKALSRENEKLRSQQERMKEIDLNGGRKGLGH</sequence>
<evidence type="ECO:0000256" key="1">
    <source>
        <dbReference type="SAM" id="MobiDB-lite"/>
    </source>
</evidence>
<reference evidence="3 4" key="1">
    <citation type="submission" date="2019-03" db="EMBL/GenBank/DDBJ databases">
        <title>Genomic Encyclopedia of Type Strains, Phase IV (KMG-IV): sequencing the most valuable type-strain genomes for metagenomic binning, comparative biology and taxonomic classification.</title>
        <authorList>
            <person name="Goeker M."/>
        </authorList>
    </citation>
    <scope>NUCLEOTIDE SEQUENCE [LARGE SCALE GENOMIC DNA]</scope>
    <source>
        <strain evidence="3 4">DSM 24984</strain>
    </source>
</reference>
<proteinExistence type="predicted"/>
<dbReference type="PROSITE" id="PS51257">
    <property type="entry name" value="PROKAR_LIPOPROTEIN"/>
    <property type="match status" value="1"/>
</dbReference>
<dbReference type="Proteomes" id="UP000294614">
    <property type="component" value="Unassembled WGS sequence"/>
</dbReference>
<protein>
    <submittedName>
        <fullName evidence="3">Uncharacterized protein</fullName>
    </submittedName>
</protein>
<evidence type="ECO:0000313" key="4">
    <source>
        <dbReference type="Proteomes" id="UP000294614"/>
    </source>
</evidence>
<evidence type="ECO:0000256" key="2">
    <source>
        <dbReference type="SAM" id="Phobius"/>
    </source>
</evidence>
<gene>
    <name evidence="3" type="ORF">C8D98_1212</name>
</gene>
<dbReference type="RefSeq" id="WP_132872899.1">
    <property type="nucleotide sequence ID" value="NZ_SMGG01000003.1"/>
</dbReference>
<dbReference type="OrthoDB" id="9779191at2"/>
<dbReference type="EMBL" id="SMGG01000003">
    <property type="protein sequence ID" value="TCK62677.1"/>
    <property type="molecule type" value="Genomic_DNA"/>
</dbReference>
<keyword evidence="2" id="KW-0812">Transmembrane</keyword>
<feature type="region of interest" description="Disordered" evidence="1">
    <location>
        <begin position="172"/>
        <end position="199"/>
    </location>
</feature>
<name>A0A4R1KEV0_9BACT</name>
<organism evidence="3 4">
    <name type="scientific">Seleniivibrio woodruffii</name>
    <dbReference type="NCBI Taxonomy" id="1078050"/>
    <lineage>
        <taxon>Bacteria</taxon>
        <taxon>Pseudomonadati</taxon>
        <taxon>Deferribacterota</taxon>
        <taxon>Deferribacteres</taxon>
        <taxon>Deferribacterales</taxon>
        <taxon>Geovibrionaceae</taxon>
        <taxon>Seleniivibrio</taxon>
    </lineage>
</organism>
<feature type="transmembrane region" description="Helical" evidence="2">
    <location>
        <begin position="12"/>
        <end position="32"/>
    </location>
</feature>
<feature type="compositionally biased region" description="Basic and acidic residues" evidence="1">
    <location>
        <begin position="172"/>
        <end position="189"/>
    </location>
</feature>